<keyword evidence="1" id="KW-1133">Transmembrane helix</keyword>
<comment type="caution">
    <text evidence="2">The sequence shown here is derived from an EMBL/GenBank/DDBJ whole genome shotgun (WGS) entry which is preliminary data.</text>
</comment>
<reference evidence="2 3" key="1">
    <citation type="journal article" date="2014" name="Genome Biol. Evol.">
        <title>The secreted proteins of Achlya hypogyna and Thraustotheca clavata identify the ancestral oomycete secretome and reveal gene acquisitions by horizontal gene transfer.</title>
        <authorList>
            <person name="Misner I."/>
            <person name="Blouin N."/>
            <person name="Leonard G."/>
            <person name="Richards T.A."/>
            <person name="Lane C.E."/>
        </authorList>
    </citation>
    <scope>NUCLEOTIDE SEQUENCE [LARGE SCALE GENOMIC DNA]</scope>
    <source>
        <strain evidence="2 3">ATCC 48635</strain>
    </source>
</reference>
<accession>A0A1V9Y4M4</accession>
<dbReference type="STRING" id="1202772.A0A1V9Y4M4"/>
<evidence type="ECO:0000313" key="3">
    <source>
        <dbReference type="Proteomes" id="UP000243579"/>
    </source>
</evidence>
<organism evidence="2 3">
    <name type="scientific">Achlya hypogyna</name>
    <name type="common">Oomycete</name>
    <name type="synonym">Protoachlya hypogyna</name>
    <dbReference type="NCBI Taxonomy" id="1202772"/>
    <lineage>
        <taxon>Eukaryota</taxon>
        <taxon>Sar</taxon>
        <taxon>Stramenopiles</taxon>
        <taxon>Oomycota</taxon>
        <taxon>Saprolegniomycetes</taxon>
        <taxon>Saprolegniales</taxon>
        <taxon>Achlyaceae</taxon>
        <taxon>Achlya</taxon>
    </lineage>
</organism>
<dbReference type="Pfam" id="PF11204">
    <property type="entry name" value="DUF2985"/>
    <property type="match status" value="1"/>
</dbReference>
<proteinExistence type="predicted"/>
<dbReference type="Proteomes" id="UP000243579">
    <property type="component" value="Unassembled WGS sequence"/>
</dbReference>
<feature type="transmembrane region" description="Helical" evidence="1">
    <location>
        <begin position="150"/>
        <end position="171"/>
    </location>
</feature>
<dbReference type="OrthoDB" id="6407410at2759"/>
<keyword evidence="3" id="KW-1185">Reference proteome</keyword>
<keyword evidence="1" id="KW-0812">Transmembrane</keyword>
<feature type="transmembrane region" description="Helical" evidence="1">
    <location>
        <begin position="14"/>
        <end position="39"/>
    </location>
</feature>
<evidence type="ECO:0000313" key="2">
    <source>
        <dbReference type="EMBL" id="OQR80665.1"/>
    </source>
</evidence>
<feature type="transmembrane region" description="Helical" evidence="1">
    <location>
        <begin position="120"/>
        <end position="144"/>
    </location>
</feature>
<feature type="transmembrane region" description="Helical" evidence="1">
    <location>
        <begin position="51"/>
        <end position="68"/>
    </location>
</feature>
<keyword evidence="1" id="KW-0472">Membrane</keyword>
<protein>
    <recommendedName>
        <fullName evidence="4">Transmembrane protein</fullName>
    </recommendedName>
</protein>
<dbReference type="InterPro" id="IPR021369">
    <property type="entry name" value="DUF2985"/>
</dbReference>
<evidence type="ECO:0008006" key="4">
    <source>
        <dbReference type="Google" id="ProtNLM"/>
    </source>
</evidence>
<dbReference type="AlphaFoldDB" id="A0A1V9Y4M4"/>
<evidence type="ECO:0000256" key="1">
    <source>
        <dbReference type="SAM" id="Phobius"/>
    </source>
</evidence>
<sequence>MDSVCFEHSRGRRVVLWVFVGLTLTTGVVLILLAANVIVAPGPDRDTWLEVAIQVLNATLTLAALLVHPGRFVTLLRLLCYASSNDVAAEAKIQAAFPSVPVEFMDQEHPQGINVPLRKLALLMVVLNLQCLLQYPITAVVWFYPFRDRPYCWIGLALSLSGLCTLGAAYWEHRMHRRTRRYRARRAESAIERFLVEDTSI</sequence>
<gene>
    <name evidence="2" type="ORF">ACHHYP_17349</name>
</gene>
<dbReference type="EMBL" id="JNBR01002889">
    <property type="protein sequence ID" value="OQR80665.1"/>
    <property type="molecule type" value="Genomic_DNA"/>
</dbReference>
<name>A0A1V9Y4M4_ACHHY</name>